<reference evidence="1" key="1">
    <citation type="submission" date="2021-12" db="EMBL/GenBank/DDBJ databases">
        <authorList>
            <person name="Zaccaron A."/>
            <person name="Stergiopoulos I."/>
        </authorList>
    </citation>
    <scope>NUCLEOTIDE SEQUENCE</scope>
    <source>
        <strain evidence="1">Race5_Kim</strain>
    </source>
</reference>
<name>A0A9Q8PCV7_PASFU</name>
<sequence length="99" mass="11135">MNRDLPISLSLLEAAKAGHSKQSSESQEQMNSKADIFPQYLSHLDMVKFEEIYEVSDQEFICAWPDCGKKRISPTPVISLRSVPRNPEKCGLSPRLLDG</sequence>
<keyword evidence="2" id="KW-1185">Reference proteome</keyword>
<protein>
    <submittedName>
        <fullName evidence="1">Uncharacterized protein</fullName>
    </submittedName>
</protein>
<dbReference type="EMBL" id="CP090169">
    <property type="protein sequence ID" value="UJO20101.1"/>
    <property type="molecule type" value="Genomic_DNA"/>
</dbReference>
<dbReference type="AlphaFoldDB" id="A0A9Q8PCV7"/>
<reference evidence="1" key="2">
    <citation type="journal article" date="2022" name="Microb. Genom.">
        <title>A chromosome-scale genome assembly of the tomato pathogen Cladosporium fulvum reveals a compartmentalized genome architecture and the presence of a dispensable chromosome.</title>
        <authorList>
            <person name="Zaccaron A.Z."/>
            <person name="Chen L.H."/>
            <person name="Samaras A."/>
            <person name="Stergiopoulos I."/>
        </authorList>
    </citation>
    <scope>NUCLEOTIDE SEQUENCE</scope>
    <source>
        <strain evidence="1">Race5_Kim</strain>
    </source>
</reference>
<organism evidence="1 2">
    <name type="scientific">Passalora fulva</name>
    <name type="common">Tomato leaf mold</name>
    <name type="synonym">Cladosporium fulvum</name>
    <dbReference type="NCBI Taxonomy" id="5499"/>
    <lineage>
        <taxon>Eukaryota</taxon>
        <taxon>Fungi</taxon>
        <taxon>Dikarya</taxon>
        <taxon>Ascomycota</taxon>
        <taxon>Pezizomycotina</taxon>
        <taxon>Dothideomycetes</taxon>
        <taxon>Dothideomycetidae</taxon>
        <taxon>Mycosphaerellales</taxon>
        <taxon>Mycosphaerellaceae</taxon>
        <taxon>Fulvia</taxon>
    </lineage>
</organism>
<dbReference type="RefSeq" id="XP_047764467.1">
    <property type="nucleotide sequence ID" value="XM_047909470.1"/>
</dbReference>
<evidence type="ECO:0000313" key="1">
    <source>
        <dbReference type="EMBL" id="UJO20101.1"/>
    </source>
</evidence>
<dbReference type="Proteomes" id="UP000756132">
    <property type="component" value="Chromosome 7"/>
</dbReference>
<dbReference type="KEGG" id="ffu:CLAFUR5_10322"/>
<gene>
    <name evidence="1" type="ORF">CLAFUR5_10322</name>
</gene>
<dbReference type="GeneID" id="71990200"/>
<accession>A0A9Q8PCV7</accession>
<evidence type="ECO:0000313" key="2">
    <source>
        <dbReference type="Proteomes" id="UP000756132"/>
    </source>
</evidence>
<proteinExistence type="predicted"/>